<keyword evidence="3" id="KW-1003">Cell membrane</keyword>
<dbReference type="InterPro" id="IPR011701">
    <property type="entry name" value="MFS"/>
</dbReference>
<dbReference type="SUPFAM" id="SSF103473">
    <property type="entry name" value="MFS general substrate transporter"/>
    <property type="match status" value="1"/>
</dbReference>
<keyword evidence="10" id="KW-1185">Reference proteome</keyword>
<dbReference type="InterPro" id="IPR022324">
    <property type="entry name" value="Bacilysin_exporter_BacE_put"/>
</dbReference>
<keyword evidence="6 7" id="KW-0472">Membrane</keyword>
<dbReference type="Gene3D" id="1.20.1250.20">
    <property type="entry name" value="MFS general substrate transporter like domains"/>
    <property type="match status" value="1"/>
</dbReference>
<gene>
    <name evidence="9" type="ORF">FN924_01100</name>
</gene>
<organism evidence="9 10">
    <name type="scientific">Radiobacillus deserti</name>
    <dbReference type="NCBI Taxonomy" id="2594883"/>
    <lineage>
        <taxon>Bacteria</taxon>
        <taxon>Bacillati</taxon>
        <taxon>Bacillota</taxon>
        <taxon>Bacilli</taxon>
        <taxon>Bacillales</taxon>
        <taxon>Bacillaceae</taxon>
        <taxon>Radiobacillus</taxon>
    </lineage>
</organism>
<keyword evidence="4 7" id="KW-0812">Transmembrane</keyword>
<evidence type="ECO:0000313" key="10">
    <source>
        <dbReference type="Proteomes" id="UP000315215"/>
    </source>
</evidence>
<feature type="transmembrane region" description="Helical" evidence="7">
    <location>
        <begin position="235"/>
        <end position="254"/>
    </location>
</feature>
<dbReference type="InterPro" id="IPR050171">
    <property type="entry name" value="MFS_Transporters"/>
</dbReference>
<dbReference type="OrthoDB" id="56516at2"/>
<dbReference type="Proteomes" id="UP000315215">
    <property type="component" value="Chromosome"/>
</dbReference>
<evidence type="ECO:0000256" key="4">
    <source>
        <dbReference type="ARBA" id="ARBA00022692"/>
    </source>
</evidence>
<comment type="subcellular location">
    <subcellularLocation>
        <location evidence="1">Cell membrane</location>
        <topology evidence="1">Multi-pass membrane protein</topology>
    </subcellularLocation>
</comment>
<feature type="transmembrane region" description="Helical" evidence="7">
    <location>
        <begin position="266"/>
        <end position="285"/>
    </location>
</feature>
<accession>A0A516KC14</accession>
<reference evidence="9 10" key="1">
    <citation type="submission" date="2019-07" db="EMBL/GenBank/DDBJ databases">
        <authorList>
            <person name="Li J."/>
        </authorList>
    </citation>
    <scope>NUCLEOTIDE SEQUENCE [LARGE SCALE GENOMIC DNA]</scope>
    <source>
        <strain evidence="9 10">TKL69</strain>
    </source>
</reference>
<feature type="domain" description="Major facilitator superfamily (MFS) profile" evidence="8">
    <location>
        <begin position="4"/>
        <end position="380"/>
    </location>
</feature>
<keyword evidence="5 7" id="KW-1133">Transmembrane helix</keyword>
<dbReference type="PANTHER" id="PTHR23517">
    <property type="entry name" value="RESISTANCE PROTEIN MDTM, PUTATIVE-RELATED-RELATED"/>
    <property type="match status" value="1"/>
</dbReference>
<evidence type="ECO:0000256" key="7">
    <source>
        <dbReference type="SAM" id="Phobius"/>
    </source>
</evidence>
<protein>
    <submittedName>
        <fullName evidence="9">MFS transporter</fullName>
    </submittedName>
</protein>
<dbReference type="PROSITE" id="PS50850">
    <property type="entry name" value="MFS"/>
    <property type="match status" value="1"/>
</dbReference>
<dbReference type="RefSeq" id="WP_143891684.1">
    <property type="nucleotide sequence ID" value="NZ_CP041666.1"/>
</dbReference>
<feature type="transmembrane region" description="Helical" evidence="7">
    <location>
        <begin position="203"/>
        <end position="223"/>
    </location>
</feature>
<evidence type="ECO:0000256" key="3">
    <source>
        <dbReference type="ARBA" id="ARBA00022475"/>
    </source>
</evidence>
<name>A0A516KC14_9BACI</name>
<feature type="transmembrane region" description="Helical" evidence="7">
    <location>
        <begin position="356"/>
        <end position="376"/>
    </location>
</feature>
<dbReference type="InterPro" id="IPR020846">
    <property type="entry name" value="MFS_dom"/>
</dbReference>
<dbReference type="Pfam" id="PF07690">
    <property type="entry name" value="MFS_1"/>
    <property type="match status" value="1"/>
</dbReference>
<dbReference type="GO" id="GO:0022857">
    <property type="term" value="F:transmembrane transporter activity"/>
    <property type="evidence" value="ECO:0007669"/>
    <property type="project" value="InterPro"/>
</dbReference>
<evidence type="ECO:0000256" key="6">
    <source>
        <dbReference type="ARBA" id="ARBA00023136"/>
    </source>
</evidence>
<feature type="transmembrane region" description="Helical" evidence="7">
    <location>
        <begin position="291"/>
        <end position="313"/>
    </location>
</feature>
<evidence type="ECO:0000256" key="5">
    <source>
        <dbReference type="ARBA" id="ARBA00022989"/>
    </source>
</evidence>
<dbReference type="AlphaFoldDB" id="A0A516KC14"/>
<dbReference type="PANTHER" id="PTHR23517:SF2">
    <property type="entry name" value="MULTIDRUG RESISTANCE PROTEIN MDTH"/>
    <property type="match status" value="1"/>
</dbReference>
<dbReference type="InterPro" id="IPR036259">
    <property type="entry name" value="MFS_trans_sf"/>
</dbReference>
<dbReference type="EMBL" id="CP041666">
    <property type="protein sequence ID" value="QDP38934.1"/>
    <property type="molecule type" value="Genomic_DNA"/>
</dbReference>
<evidence type="ECO:0000259" key="8">
    <source>
        <dbReference type="PROSITE" id="PS50850"/>
    </source>
</evidence>
<keyword evidence="2" id="KW-0813">Transport</keyword>
<sequence>MTKQTYILAFLIFLLSTGGYTAMPLFPLLTDIHSINLTQASTLTAIYIFSQKATPFLLGPLGDYYGYKRISVLGEMIRGIGFIGVGCVSNYYFLIACSSLAGLGGGFAGPSLQSLIMKSSKYEERAKVSSLRASATNAGLLLGPILSGVVIMTGKLSFVFILAGILYLLGSFLLVLFINSSIQTSKIGKISLQHVTEILQNKSFTHLLTFMLMFYVLFAQLFVTLPEYAKQFTDQIQTLFLINGITGLVLQYPAGLLVSKYIKPKFFITLGITSIFLSFLTLFLLHNYIALFVAIILFTIGEIIILPIMETSIANHSDKSGNMGLYFGVSKLSDGIGRPLGSVLGGWLLYSLQPSFVWFIFSVFSIAILFYYLLFLKMET</sequence>
<evidence type="ECO:0000256" key="1">
    <source>
        <dbReference type="ARBA" id="ARBA00004651"/>
    </source>
</evidence>
<evidence type="ECO:0000313" key="9">
    <source>
        <dbReference type="EMBL" id="QDP38934.1"/>
    </source>
</evidence>
<evidence type="ECO:0000256" key="2">
    <source>
        <dbReference type="ARBA" id="ARBA00022448"/>
    </source>
</evidence>
<dbReference type="KEGG" id="aqt:FN924_01100"/>
<feature type="transmembrane region" description="Helical" evidence="7">
    <location>
        <begin position="91"/>
        <end position="112"/>
    </location>
</feature>
<dbReference type="GO" id="GO:0005886">
    <property type="term" value="C:plasma membrane"/>
    <property type="evidence" value="ECO:0007669"/>
    <property type="project" value="UniProtKB-SubCell"/>
</dbReference>
<feature type="transmembrane region" description="Helical" evidence="7">
    <location>
        <begin position="7"/>
        <end position="29"/>
    </location>
</feature>
<dbReference type="PRINTS" id="PR01988">
    <property type="entry name" value="EXPORTERBACE"/>
</dbReference>
<feature type="transmembrane region" description="Helical" evidence="7">
    <location>
        <begin position="158"/>
        <end position="182"/>
    </location>
</feature>
<proteinExistence type="predicted"/>
<feature type="transmembrane region" description="Helical" evidence="7">
    <location>
        <begin position="133"/>
        <end position="152"/>
    </location>
</feature>